<accession>A0ABT4KF59</accession>
<dbReference type="RefSeq" id="WP_269279051.1">
    <property type="nucleotide sequence ID" value="NZ_JAPVOI010000004.1"/>
</dbReference>
<evidence type="ECO:0000313" key="3">
    <source>
        <dbReference type="Proteomes" id="UP001079430"/>
    </source>
</evidence>
<dbReference type="Proteomes" id="UP001079430">
    <property type="component" value="Unassembled WGS sequence"/>
</dbReference>
<evidence type="ECO:0000256" key="1">
    <source>
        <dbReference type="SAM" id="MobiDB-lite"/>
    </source>
</evidence>
<feature type="compositionally biased region" description="Basic and acidic residues" evidence="1">
    <location>
        <begin position="98"/>
        <end position="107"/>
    </location>
</feature>
<name>A0ABT4KF59_9HYPH</name>
<keyword evidence="3" id="KW-1185">Reference proteome</keyword>
<reference evidence="2" key="1">
    <citation type="submission" date="2022-10" db="EMBL/GenBank/DDBJ databases">
        <title>Whole genome sequencing of three plant growth promoting bacteria isolated from Vachellia tortilis subsp. raddiana in Morocco.</title>
        <authorList>
            <person name="Hnini M."/>
            <person name="Zouagui R."/>
            <person name="Zouagui H."/>
            <person name="Chemao Elfihri M.-W."/>
            <person name="Ibrahimi A."/>
            <person name="Sbabou L."/>
            <person name="Aurag J."/>
        </authorList>
    </citation>
    <scope>NUCLEOTIDE SEQUENCE</scope>
    <source>
        <strain evidence="2">LMR678</strain>
    </source>
</reference>
<proteinExistence type="predicted"/>
<organism evidence="2 3">
    <name type="scientific">Sinorhizobium psoraleae</name>
    <dbReference type="NCBI Taxonomy" id="520838"/>
    <lineage>
        <taxon>Bacteria</taxon>
        <taxon>Pseudomonadati</taxon>
        <taxon>Pseudomonadota</taxon>
        <taxon>Alphaproteobacteria</taxon>
        <taxon>Hyphomicrobiales</taxon>
        <taxon>Rhizobiaceae</taxon>
        <taxon>Sinorhizobium/Ensifer group</taxon>
        <taxon>Sinorhizobium</taxon>
    </lineage>
</organism>
<dbReference type="EMBL" id="JAPVOI010000004">
    <property type="protein sequence ID" value="MCZ4090605.1"/>
    <property type="molecule type" value="Genomic_DNA"/>
</dbReference>
<comment type="caution">
    <text evidence="2">The sequence shown here is derived from an EMBL/GenBank/DDBJ whole genome shotgun (WGS) entry which is preliminary data.</text>
</comment>
<gene>
    <name evidence="2" type="ORF">O3W52_11160</name>
</gene>
<protein>
    <submittedName>
        <fullName evidence="2">Uncharacterized protein</fullName>
    </submittedName>
</protein>
<feature type="region of interest" description="Disordered" evidence="1">
    <location>
        <begin position="86"/>
        <end position="107"/>
    </location>
</feature>
<sequence length="107" mass="12690">MAHRRELSDSRKKREEDRLAFLRWIADARREADDLRATIAIVPQNGDLPPDYQRMIAWARHRLAELEGQIAIERIQATLVERQLYREPDPLFDPEGDPPPKKNYWDD</sequence>
<evidence type="ECO:0000313" key="2">
    <source>
        <dbReference type="EMBL" id="MCZ4090605.1"/>
    </source>
</evidence>